<dbReference type="Pfam" id="PF01323">
    <property type="entry name" value="DSBA"/>
    <property type="match status" value="1"/>
</dbReference>
<accession>A0AAV2IJT6</accession>
<dbReference type="SUPFAM" id="SSF52833">
    <property type="entry name" value="Thioredoxin-like"/>
    <property type="match status" value="1"/>
</dbReference>
<dbReference type="InterPro" id="IPR001853">
    <property type="entry name" value="DSBA-like_thioredoxin_dom"/>
</dbReference>
<dbReference type="Gene3D" id="3.40.30.10">
    <property type="entry name" value="Glutaredoxin"/>
    <property type="match status" value="1"/>
</dbReference>
<dbReference type="EMBL" id="CAXITT010000809">
    <property type="protein sequence ID" value="CAL1546443.1"/>
    <property type="molecule type" value="Genomic_DNA"/>
</dbReference>
<protein>
    <recommendedName>
        <fullName evidence="1">DSBA-like thioredoxin domain-containing protein</fullName>
    </recommendedName>
</protein>
<dbReference type="InterPro" id="IPR036249">
    <property type="entry name" value="Thioredoxin-like_sf"/>
</dbReference>
<evidence type="ECO:0000313" key="2">
    <source>
        <dbReference type="EMBL" id="CAL1546443.1"/>
    </source>
</evidence>
<keyword evidence="3" id="KW-1185">Reference proteome</keyword>
<dbReference type="PANTHER" id="PTHR13887">
    <property type="entry name" value="GLUTATHIONE S-TRANSFERASE KAPPA"/>
    <property type="match status" value="1"/>
</dbReference>
<evidence type="ECO:0000313" key="3">
    <source>
        <dbReference type="Proteomes" id="UP001497497"/>
    </source>
</evidence>
<proteinExistence type="predicted"/>
<comment type="caution">
    <text evidence="2">The sequence shown here is derived from an EMBL/GenBank/DDBJ whole genome shotgun (WGS) entry which is preliminary data.</text>
</comment>
<dbReference type="AlphaFoldDB" id="A0AAV2IJT6"/>
<evidence type="ECO:0000259" key="1">
    <source>
        <dbReference type="Pfam" id="PF01323"/>
    </source>
</evidence>
<feature type="domain" description="DSBA-like thioredoxin" evidence="1">
    <location>
        <begin position="11"/>
        <end position="182"/>
    </location>
</feature>
<organism evidence="2 3">
    <name type="scientific">Lymnaea stagnalis</name>
    <name type="common">Great pond snail</name>
    <name type="synonym">Helix stagnalis</name>
    <dbReference type="NCBI Taxonomy" id="6523"/>
    <lineage>
        <taxon>Eukaryota</taxon>
        <taxon>Metazoa</taxon>
        <taxon>Spiralia</taxon>
        <taxon>Lophotrochozoa</taxon>
        <taxon>Mollusca</taxon>
        <taxon>Gastropoda</taxon>
        <taxon>Heterobranchia</taxon>
        <taxon>Euthyneura</taxon>
        <taxon>Panpulmonata</taxon>
        <taxon>Hygrophila</taxon>
        <taxon>Lymnaeoidea</taxon>
        <taxon>Lymnaeidae</taxon>
        <taxon>Lymnaea</taxon>
    </lineage>
</organism>
<dbReference type="PANTHER" id="PTHR13887:SF41">
    <property type="entry name" value="THIOREDOXIN SUPERFAMILY PROTEIN"/>
    <property type="match status" value="1"/>
</dbReference>
<sequence length="197" mass="22273">MKRRLEHATNVLEQRFSFRVRWEPFLLHPLCPRDGLPVEQPIGGDLACPRAQHLKETGKSLGLELNFTCPIYPFTVPAHVLLEYAKLHGDGSKQNEVSERLFKAYFTKGRPLEAKHLLKIAQDVGFNVTEVRRYLASPENEERIKHKAVSWRKQGVMAIPFLFVNGQPSCSGAQDIDVLIQTITKAALKFPLGESTV</sequence>
<dbReference type="Proteomes" id="UP001497497">
    <property type="component" value="Unassembled WGS sequence"/>
</dbReference>
<gene>
    <name evidence="2" type="ORF">GSLYS_00019820001</name>
</gene>
<reference evidence="2 3" key="1">
    <citation type="submission" date="2024-04" db="EMBL/GenBank/DDBJ databases">
        <authorList>
            <consortium name="Genoscope - CEA"/>
            <person name="William W."/>
        </authorList>
    </citation>
    <scope>NUCLEOTIDE SEQUENCE [LARGE SCALE GENOMIC DNA]</scope>
</reference>
<name>A0AAV2IJT6_LYMST</name>
<dbReference type="GO" id="GO:0016491">
    <property type="term" value="F:oxidoreductase activity"/>
    <property type="evidence" value="ECO:0007669"/>
    <property type="project" value="InterPro"/>
</dbReference>